<dbReference type="PANTHER" id="PTHR42160">
    <property type="entry name" value="URACIL-DNA GLYCOSYLASE SUPERFAMILY PROTEIN"/>
    <property type="match status" value="1"/>
</dbReference>
<dbReference type="Pfam" id="PF03167">
    <property type="entry name" value="UDG"/>
    <property type="match status" value="1"/>
</dbReference>
<dbReference type="Proteomes" id="UP000236990">
    <property type="component" value="Unassembled WGS sequence"/>
</dbReference>
<dbReference type="InterPro" id="IPR047124">
    <property type="entry name" value="HI_0220.2"/>
</dbReference>
<reference evidence="2 3" key="1">
    <citation type="submission" date="2017-06" db="EMBL/GenBank/DDBJ databases">
        <title>Genome sequence of Lactobacillus plantarum subsp. plantarum strain SRCM101258.</title>
        <authorList>
            <person name="Cho S.H."/>
        </authorList>
    </citation>
    <scope>NUCLEOTIDE SEQUENCE [LARGE SCALE GENOMIC DNA]</scope>
    <source>
        <strain evidence="2 3">SRCM101258</strain>
    </source>
</reference>
<dbReference type="PANTHER" id="PTHR42160:SF1">
    <property type="entry name" value="URACIL-DNA GLYCOSYLASE SUPERFAMILY PROTEIN"/>
    <property type="match status" value="1"/>
</dbReference>
<gene>
    <name evidence="2" type="ORF">S101258_00340</name>
</gene>
<feature type="domain" description="Uracil-DNA glycosylase-like" evidence="1">
    <location>
        <begin position="49"/>
        <end position="205"/>
    </location>
</feature>
<evidence type="ECO:0000313" key="3">
    <source>
        <dbReference type="Proteomes" id="UP000236990"/>
    </source>
</evidence>
<protein>
    <recommendedName>
        <fullName evidence="1">Uracil-DNA glycosylase-like domain-containing protein</fullName>
    </recommendedName>
</protein>
<sequence>MQRLNTHCTQKSQTNRRCIPITTIEEITQAIKADPDNAEYTAKGWDPLFHVLPSATILVISQAPGRIAQNTKTYFNDASGDRLRDWMGVTREQFYQSDRIAVMPLDFYYPGKGKSGDLPPRKGFMDKWHEPLLAMMPNVQLTLLVGQYAIKAYLGRSRQKTLTATVQNYQDYLPDYFPLVHPSPLNYGWQKKNPWFQTTVVPDLQKRVKAALQ</sequence>
<evidence type="ECO:0000313" key="2">
    <source>
        <dbReference type="EMBL" id="POD88924.1"/>
    </source>
</evidence>
<proteinExistence type="predicted"/>
<dbReference type="InterPro" id="IPR005122">
    <property type="entry name" value="Uracil-DNA_glycosylase-like"/>
</dbReference>
<name>A0A2S3U9J8_LACPN</name>
<dbReference type="AlphaFoldDB" id="A0A2S3U9J8"/>
<evidence type="ECO:0000259" key="1">
    <source>
        <dbReference type="SMART" id="SM00986"/>
    </source>
</evidence>
<organism evidence="2 3">
    <name type="scientific">Lactiplantibacillus plantarum subsp. plantarum</name>
    <dbReference type="NCBI Taxonomy" id="337330"/>
    <lineage>
        <taxon>Bacteria</taxon>
        <taxon>Bacillati</taxon>
        <taxon>Bacillota</taxon>
        <taxon>Bacilli</taxon>
        <taxon>Lactobacillales</taxon>
        <taxon>Lactobacillaceae</taxon>
        <taxon>Lactiplantibacillus</taxon>
    </lineage>
</organism>
<dbReference type="EMBL" id="NKCZ01000055">
    <property type="protein sequence ID" value="POD88924.1"/>
    <property type="molecule type" value="Genomic_DNA"/>
</dbReference>
<accession>A0A2S3U9J8</accession>
<dbReference type="Gene3D" id="3.40.470.10">
    <property type="entry name" value="Uracil-DNA glycosylase-like domain"/>
    <property type="match status" value="1"/>
</dbReference>
<dbReference type="SMART" id="SM00986">
    <property type="entry name" value="UDG"/>
    <property type="match status" value="1"/>
</dbReference>
<dbReference type="SUPFAM" id="SSF52141">
    <property type="entry name" value="Uracil-DNA glycosylase-like"/>
    <property type="match status" value="1"/>
</dbReference>
<dbReference type="SMART" id="SM00987">
    <property type="entry name" value="UreE_C"/>
    <property type="match status" value="1"/>
</dbReference>
<dbReference type="CDD" id="cd10033">
    <property type="entry name" value="UDG_like"/>
    <property type="match status" value="1"/>
</dbReference>
<dbReference type="InterPro" id="IPR036895">
    <property type="entry name" value="Uracil-DNA_glycosylase-like_sf"/>
</dbReference>
<comment type="caution">
    <text evidence="2">The sequence shown here is derived from an EMBL/GenBank/DDBJ whole genome shotgun (WGS) entry which is preliminary data.</text>
</comment>